<proteinExistence type="predicted"/>
<dbReference type="GO" id="GO:0009897">
    <property type="term" value="C:external side of plasma membrane"/>
    <property type="evidence" value="ECO:0007669"/>
    <property type="project" value="Ensembl"/>
</dbReference>
<feature type="region of interest" description="Disordered" evidence="10">
    <location>
        <begin position="28"/>
        <end position="97"/>
    </location>
</feature>
<dbReference type="OrthoDB" id="9930906at2759"/>
<sequence>MFKQASIVKLLLLFLLIFGIVKSESNLDYDEDEDSTATAPVEGEGEGEHLDARGHRPVKKKQEPFPSLRPVAPPPSGGIRYRARPTKPPVAGQKKEPVVFPDSGGCKHASEELGVLCPTGCELRTELLKQEKTVKPTIQDLTDKVKKLEQSSTTIYAFSNILDERLAKRQKQIRDNQNVISEYNREVEEHYSFIKENLDNNIPSNLKVLRGIVDILHQKLVKLDNAITSQLGECRTPCTVSCNIPVVSGKECEDIIRKGGETSEMYLVQPDPFVKPYKVYCDMTTENGGWLLIQNRQDGSVGFGRTWDSYKKGFGNIASSGGKNYCDTPGEYWLGNDKINQLTKLGPTELLIELEDWDGAKVKAQYGGFSIQGEANKYQLSVSNYRGTAGNAFLEGASQLQGENRTMTIHNSMFFSTFDRDNDGWINPDPKKQCSKEDGGGWWYNRCHSANPNGRYYWGGYYTPEMAKHGTDDGIVWMNWKGSWHSLKKISMKIRPVSQS</sequence>
<dbReference type="GO" id="GO:1902042">
    <property type="term" value="P:negative regulation of extrinsic apoptotic signaling pathway via death domain receptors"/>
    <property type="evidence" value="ECO:0007669"/>
    <property type="project" value="Ensembl"/>
</dbReference>
<dbReference type="STRING" id="28377.ENSACAP00000015416"/>
<dbReference type="GeneTree" id="ENSGT00940000158122"/>
<dbReference type="GO" id="GO:0005577">
    <property type="term" value="C:fibrinogen complex"/>
    <property type="evidence" value="ECO:0007669"/>
    <property type="project" value="Ensembl"/>
</dbReference>
<dbReference type="Pfam" id="PF08702">
    <property type="entry name" value="Fib_alpha"/>
    <property type="match status" value="1"/>
</dbReference>
<dbReference type="InterPro" id="IPR014716">
    <property type="entry name" value="Fibrinogen_a/b/g_C_1"/>
</dbReference>
<dbReference type="GO" id="GO:0050714">
    <property type="term" value="P:positive regulation of protein secretion"/>
    <property type="evidence" value="ECO:0007669"/>
    <property type="project" value="Ensembl"/>
</dbReference>
<evidence type="ECO:0000313" key="13">
    <source>
        <dbReference type="Ensembl" id="ENSACAP00000015416.3"/>
    </source>
</evidence>
<evidence type="ECO:0000256" key="4">
    <source>
        <dbReference type="ARBA" id="ARBA00022696"/>
    </source>
</evidence>
<evidence type="ECO:0000256" key="7">
    <source>
        <dbReference type="ARBA" id="ARBA00023157"/>
    </source>
</evidence>
<dbReference type="GO" id="GO:0043152">
    <property type="term" value="P:induction of bacterial agglutination"/>
    <property type="evidence" value="ECO:0007669"/>
    <property type="project" value="Ensembl"/>
</dbReference>
<dbReference type="GO" id="GO:0051258">
    <property type="term" value="P:protein polymerization"/>
    <property type="evidence" value="ECO:0007669"/>
    <property type="project" value="Ensembl"/>
</dbReference>
<dbReference type="GO" id="GO:0005615">
    <property type="term" value="C:extracellular space"/>
    <property type="evidence" value="ECO:0000318"/>
    <property type="project" value="GO_Central"/>
</dbReference>
<dbReference type="KEGG" id="acs:100552725"/>
<keyword evidence="11" id="KW-0732">Signal</keyword>
<dbReference type="Pfam" id="PF00147">
    <property type="entry name" value="Fibrinogen_C"/>
    <property type="match status" value="1"/>
</dbReference>
<dbReference type="CTD" id="2244"/>
<dbReference type="Gene3D" id="3.90.215.10">
    <property type="entry name" value="Gamma Fibrinogen, chain A, domain 1"/>
    <property type="match status" value="1"/>
</dbReference>
<dbReference type="InParanoid" id="G1KRF4"/>
<dbReference type="InterPro" id="IPR020837">
    <property type="entry name" value="Fibrinogen_CS"/>
</dbReference>
<dbReference type="GO" id="GO:0005102">
    <property type="term" value="F:signaling receptor binding"/>
    <property type="evidence" value="ECO:0007669"/>
    <property type="project" value="Ensembl"/>
</dbReference>
<reference evidence="13" key="2">
    <citation type="submission" date="2025-08" db="UniProtKB">
        <authorList>
            <consortium name="Ensembl"/>
        </authorList>
    </citation>
    <scope>IDENTIFICATION</scope>
</reference>
<keyword evidence="14" id="KW-1185">Reference proteome</keyword>
<dbReference type="GeneID" id="100552725"/>
<dbReference type="GO" id="GO:0070374">
    <property type="term" value="P:positive regulation of ERK1 and ERK2 cascade"/>
    <property type="evidence" value="ECO:0007669"/>
    <property type="project" value="Ensembl"/>
</dbReference>
<keyword evidence="6" id="KW-0094">Blood coagulation</keyword>
<dbReference type="GO" id="GO:0031639">
    <property type="term" value="P:plasminogen activation"/>
    <property type="evidence" value="ECO:0007669"/>
    <property type="project" value="Ensembl"/>
</dbReference>
<dbReference type="Ensembl" id="ENSACAT00000015729.4">
    <property type="protein sequence ID" value="ENSACAP00000015416.3"/>
    <property type="gene ID" value="ENSACAG00000015674.4"/>
</dbReference>
<dbReference type="GO" id="GO:0051592">
    <property type="term" value="P:response to calcium ion"/>
    <property type="evidence" value="ECO:0007669"/>
    <property type="project" value="Ensembl"/>
</dbReference>
<dbReference type="GO" id="GO:0005783">
    <property type="term" value="C:endoplasmic reticulum"/>
    <property type="evidence" value="ECO:0007669"/>
    <property type="project" value="Ensembl"/>
</dbReference>
<dbReference type="GO" id="GO:0051087">
    <property type="term" value="F:protein-folding chaperone binding"/>
    <property type="evidence" value="ECO:0007669"/>
    <property type="project" value="Ensembl"/>
</dbReference>
<dbReference type="GO" id="GO:0042730">
    <property type="term" value="P:fibrinolysis"/>
    <property type="evidence" value="ECO:0007669"/>
    <property type="project" value="Ensembl"/>
</dbReference>
<evidence type="ECO:0000256" key="5">
    <source>
        <dbReference type="ARBA" id="ARBA00023054"/>
    </source>
</evidence>
<evidence type="ECO:0000256" key="10">
    <source>
        <dbReference type="SAM" id="MobiDB-lite"/>
    </source>
</evidence>
<dbReference type="PANTHER" id="PTHR47221:SF5">
    <property type="entry name" value="FIBRINOGEN C-TERMINAL DOMAIN-CONTAINING PROTEIN"/>
    <property type="match status" value="1"/>
</dbReference>
<dbReference type="GO" id="GO:0005938">
    <property type="term" value="C:cell cortex"/>
    <property type="evidence" value="ECO:0007669"/>
    <property type="project" value="Ensembl"/>
</dbReference>
<dbReference type="GO" id="GO:0007160">
    <property type="term" value="P:cell-matrix adhesion"/>
    <property type="evidence" value="ECO:0000318"/>
    <property type="project" value="GO_Central"/>
</dbReference>
<evidence type="ECO:0000256" key="9">
    <source>
        <dbReference type="ARBA" id="ARBA00025974"/>
    </source>
</evidence>
<reference evidence="13" key="3">
    <citation type="submission" date="2025-09" db="UniProtKB">
        <authorList>
            <consortium name="Ensembl"/>
        </authorList>
    </citation>
    <scope>IDENTIFICATION</scope>
</reference>
<comment type="subcellular location">
    <subcellularLocation>
        <location evidence="1">Secreted</location>
    </subcellularLocation>
</comment>
<dbReference type="GO" id="GO:0045921">
    <property type="term" value="P:positive regulation of exocytosis"/>
    <property type="evidence" value="ECO:0007669"/>
    <property type="project" value="Ensembl"/>
</dbReference>
<name>G1KRF4_ANOCA</name>
<dbReference type="GO" id="GO:0031091">
    <property type="term" value="C:platelet alpha granule"/>
    <property type="evidence" value="ECO:0007669"/>
    <property type="project" value="Ensembl"/>
</dbReference>
<dbReference type="Gene3D" id="1.20.5.50">
    <property type="match status" value="2"/>
</dbReference>
<dbReference type="GO" id="GO:0070527">
    <property type="term" value="P:platelet aggregation"/>
    <property type="evidence" value="ECO:0000318"/>
    <property type="project" value="GO_Central"/>
</dbReference>
<dbReference type="SMART" id="SM01212">
    <property type="entry name" value="Fib_alpha"/>
    <property type="match status" value="1"/>
</dbReference>
<dbReference type="Bgee" id="ENSACAG00000015674">
    <property type="expression patterns" value="Expressed in liver and 8 other cell types or tissues"/>
</dbReference>
<gene>
    <name evidence="13" type="primary">FGB</name>
</gene>
<dbReference type="PANTHER" id="PTHR47221">
    <property type="entry name" value="FIBRINOGEN ALPHA CHAIN"/>
    <property type="match status" value="1"/>
</dbReference>
<organism evidence="13 14">
    <name type="scientific">Anolis carolinensis</name>
    <name type="common">Green anole</name>
    <name type="synonym">American chameleon</name>
    <dbReference type="NCBI Taxonomy" id="28377"/>
    <lineage>
        <taxon>Eukaryota</taxon>
        <taxon>Metazoa</taxon>
        <taxon>Chordata</taxon>
        <taxon>Craniata</taxon>
        <taxon>Vertebrata</taxon>
        <taxon>Euteleostomi</taxon>
        <taxon>Lepidosauria</taxon>
        <taxon>Squamata</taxon>
        <taxon>Bifurcata</taxon>
        <taxon>Unidentata</taxon>
        <taxon>Episquamata</taxon>
        <taxon>Toxicofera</taxon>
        <taxon>Iguania</taxon>
        <taxon>Dactyloidae</taxon>
        <taxon>Anolis</taxon>
    </lineage>
</organism>
<dbReference type="InterPro" id="IPR012290">
    <property type="entry name" value="Fibrinogen_a/b/g_coil_dom"/>
</dbReference>
<evidence type="ECO:0000256" key="11">
    <source>
        <dbReference type="SAM" id="SignalP"/>
    </source>
</evidence>
<dbReference type="SMART" id="SM00186">
    <property type="entry name" value="FBG"/>
    <property type="match status" value="1"/>
</dbReference>
<keyword evidence="7" id="KW-1015">Disulfide bond</keyword>
<dbReference type="Proteomes" id="UP000001646">
    <property type="component" value="Chromosome 5"/>
</dbReference>
<evidence type="ECO:0000256" key="6">
    <source>
        <dbReference type="ARBA" id="ARBA00023084"/>
    </source>
</evidence>
<dbReference type="PROSITE" id="PS51406">
    <property type="entry name" value="FIBRINOGEN_C_2"/>
    <property type="match status" value="1"/>
</dbReference>
<dbReference type="FunFam" id="3.90.215.10:FF:000006">
    <property type="entry name" value="Fibrinogen beta chain"/>
    <property type="match status" value="1"/>
</dbReference>
<feature type="chain" id="PRO_5003413489" description="Fibrinogen beta chain" evidence="11">
    <location>
        <begin position="24"/>
        <end position="500"/>
    </location>
</feature>
<dbReference type="eggNOG" id="KOG2579">
    <property type="taxonomic scope" value="Eukaryota"/>
</dbReference>
<dbReference type="CDD" id="cd00087">
    <property type="entry name" value="FReD"/>
    <property type="match status" value="1"/>
</dbReference>
<evidence type="ECO:0000256" key="1">
    <source>
        <dbReference type="ARBA" id="ARBA00004613"/>
    </source>
</evidence>
<dbReference type="PROSITE" id="PS00514">
    <property type="entry name" value="FIBRINOGEN_C_1"/>
    <property type="match status" value="1"/>
</dbReference>
<feature type="signal peptide" evidence="11">
    <location>
        <begin position="1"/>
        <end position="23"/>
    </location>
</feature>
<dbReference type="GO" id="GO:0045202">
    <property type="term" value="C:synapse"/>
    <property type="evidence" value="ECO:0007669"/>
    <property type="project" value="Ensembl"/>
</dbReference>
<keyword evidence="4" id="KW-0356">Hemostasis</keyword>
<dbReference type="GO" id="GO:0090277">
    <property type="term" value="P:positive regulation of peptide hormone secretion"/>
    <property type="evidence" value="ECO:0007669"/>
    <property type="project" value="Ensembl"/>
</dbReference>
<dbReference type="GO" id="GO:0005198">
    <property type="term" value="F:structural molecule activity"/>
    <property type="evidence" value="ECO:0007669"/>
    <property type="project" value="Ensembl"/>
</dbReference>
<dbReference type="GO" id="GO:0072378">
    <property type="term" value="P:blood coagulation, fibrin clot formation"/>
    <property type="evidence" value="ECO:0000318"/>
    <property type="project" value="GO_Central"/>
</dbReference>
<dbReference type="InterPro" id="IPR037579">
    <property type="entry name" value="FIB_ANG-like"/>
</dbReference>
<evidence type="ECO:0000256" key="3">
    <source>
        <dbReference type="ARBA" id="ARBA00022525"/>
    </source>
</evidence>
<dbReference type="FunFam" id="4.10.530.10:FF:000004">
    <property type="entry name" value="Fibrinogen beta chain"/>
    <property type="match status" value="1"/>
</dbReference>
<dbReference type="GO" id="GO:0045907">
    <property type="term" value="P:positive regulation of vasoconstriction"/>
    <property type="evidence" value="ECO:0007669"/>
    <property type="project" value="Ensembl"/>
</dbReference>
<dbReference type="InterPro" id="IPR036056">
    <property type="entry name" value="Fibrinogen-like_C"/>
</dbReference>
<feature type="domain" description="Fibrinogen C-terminal" evidence="12">
    <location>
        <begin position="243"/>
        <end position="498"/>
    </location>
</feature>
<keyword evidence="8" id="KW-0325">Glycoprotein</keyword>
<dbReference type="GO" id="GO:2000352">
    <property type="term" value="P:negative regulation of endothelial cell apoptotic process"/>
    <property type="evidence" value="ECO:0007669"/>
    <property type="project" value="Ensembl"/>
</dbReference>
<dbReference type="SUPFAM" id="SSF58010">
    <property type="entry name" value="Fibrinogen coiled-coil and central regions"/>
    <property type="match status" value="1"/>
</dbReference>
<dbReference type="SUPFAM" id="SSF56496">
    <property type="entry name" value="Fibrinogen C-terminal domain-like"/>
    <property type="match status" value="1"/>
</dbReference>
<dbReference type="HOGENOM" id="CLU_038628_13_0_1"/>
<evidence type="ECO:0000256" key="8">
    <source>
        <dbReference type="ARBA" id="ARBA00023180"/>
    </source>
</evidence>
<keyword evidence="5" id="KW-0175">Coiled coil</keyword>
<comment type="subunit">
    <text evidence="9">Heterohexamer; disulfide linked. Contains 2 sets of 3 non-identical chains (alpha, beta and gamma). The 2 heterotrimers are in head to head conformation with the N-termini in a small central domain.</text>
</comment>
<evidence type="ECO:0000259" key="12">
    <source>
        <dbReference type="PROSITE" id="PS51406"/>
    </source>
</evidence>
<keyword evidence="3" id="KW-0964">Secreted</keyword>
<dbReference type="NCBIfam" id="NF040941">
    <property type="entry name" value="GGGWT_bact"/>
    <property type="match status" value="1"/>
</dbReference>
<evidence type="ECO:0000313" key="14">
    <source>
        <dbReference type="Proteomes" id="UP000001646"/>
    </source>
</evidence>
<dbReference type="FunCoup" id="G1KRF4">
    <property type="interactions" value="350"/>
</dbReference>
<reference evidence="13 14" key="1">
    <citation type="submission" date="2009-12" db="EMBL/GenBank/DDBJ databases">
        <title>The Genome Sequence of Anolis carolinensis (Green Anole Lizard).</title>
        <authorList>
            <consortium name="The Genome Sequencing Platform"/>
            <person name="Di Palma F."/>
            <person name="Alfoldi J."/>
            <person name="Heiman D."/>
            <person name="Young S."/>
            <person name="Grabherr M."/>
            <person name="Johnson J."/>
            <person name="Lander E.S."/>
            <person name="Lindblad-Toh K."/>
        </authorList>
    </citation>
    <scope>NUCLEOTIDE SEQUENCE [LARGE SCALE GENOMIC DNA]</scope>
    <source>
        <strain evidence="13 14">JBL SC #1</strain>
    </source>
</reference>
<evidence type="ECO:0000256" key="2">
    <source>
        <dbReference type="ARBA" id="ARBA00016534"/>
    </source>
</evidence>
<dbReference type="RefSeq" id="XP_003221787.1">
    <property type="nucleotide sequence ID" value="XM_003221739.3"/>
</dbReference>
<dbReference type="GO" id="GO:0034116">
    <property type="term" value="P:positive regulation of heterotypic cell-cell adhesion"/>
    <property type="evidence" value="ECO:0007669"/>
    <property type="project" value="Ensembl"/>
</dbReference>
<protein>
    <recommendedName>
        <fullName evidence="2">Fibrinogen beta chain</fullName>
    </recommendedName>
</protein>
<dbReference type="FunFam" id="1.20.5.50:FF:000002">
    <property type="entry name" value="Fibrinogen beta chain"/>
    <property type="match status" value="1"/>
</dbReference>
<dbReference type="InterPro" id="IPR002181">
    <property type="entry name" value="Fibrinogen_a/b/g_C_dom"/>
</dbReference>
<dbReference type="AlphaFoldDB" id="G1KRF4"/>
<accession>G1KRF4</accession>
<dbReference type="GO" id="GO:0050839">
    <property type="term" value="F:cell adhesion molecule binding"/>
    <property type="evidence" value="ECO:0007669"/>
    <property type="project" value="Ensembl"/>
</dbReference>